<dbReference type="Proteomes" id="UP000583929">
    <property type="component" value="Unassembled WGS sequence"/>
</dbReference>
<feature type="signal peptide" evidence="4">
    <location>
        <begin position="1"/>
        <end position="33"/>
    </location>
</feature>
<dbReference type="InterPro" id="IPR036514">
    <property type="entry name" value="SGNH_hydro_sf"/>
</dbReference>
<keyword evidence="2" id="KW-0378">Hydrolase</keyword>
<gene>
    <name evidence="6" type="ORF">F8388_012699</name>
    <name evidence="5" type="ORF">G4B88_000892</name>
</gene>
<keyword evidence="3" id="KW-0443">Lipid metabolism</keyword>
<dbReference type="CDD" id="cd01837">
    <property type="entry name" value="SGNH_plant_lipase_like"/>
    <property type="match status" value="1"/>
</dbReference>
<proteinExistence type="inferred from homology"/>
<dbReference type="AlphaFoldDB" id="A0A7J6DU51"/>
<evidence type="ECO:0000256" key="2">
    <source>
        <dbReference type="ARBA" id="ARBA00022801"/>
    </source>
</evidence>
<dbReference type="InterPro" id="IPR001087">
    <property type="entry name" value="GDSL"/>
</dbReference>
<keyword evidence="3" id="KW-0442">Lipid degradation</keyword>
<feature type="chain" id="PRO_5036204958" description="GDSL esterase/lipase" evidence="4">
    <location>
        <begin position="34"/>
        <end position="291"/>
    </location>
</feature>
<evidence type="ECO:0008006" key="9">
    <source>
        <dbReference type="Google" id="ProtNLM"/>
    </source>
</evidence>
<evidence type="ECO:0000313" key="5">
    <source>
        <dbReference type="EMBL" id="KAF4349526.1"/>
    </source>
</evidence>
<evidence type="ECO:0000256" key="4">
    <source>
        <dbReference type="SAM" id="SignalP"/>
    </source>
</evidence>
<dbReference type="Pfam" id="PF00657">
    <property type="entry name" value="Lipase_GDSL"/>
    <property type="match status" value="2"/>
</dbReference>
<evidence type="ECO:0000313" key="7">
    <source>
        <dbReference type="Proteomes" id="UP000525078"/>
    </source>
</evidence>
<evidence type="ECO:0000256" key="1">
    <source>
        <dbReference type="ARBA" id="ARBA00008668"/>
    </source>
</evidence>
<dbReference type="Proteomes" id="UP000525078">
    <property type="component" value="Unassembled WGS sequence"/>
</dbReference>
<dbReference type="InterPro" id="IPR035669">
    <property type="entry name" value="SGNH_plant_lipase-like"/>
</dbReference>
<sequence length="291" mass="31572">MENSSSNHHIASSILLVLLLVLVMSFGQQQAEARAFFVFGDSLVDNGNNNYLATTARADSPPYGIDYPTHRPTGRFSNGLNMPDLISEQIGSEPTLPYLSPELTGERLLVGANFASAGIGILNDTGFQFRLYELGARRVLVTGTGPLGCVPAELAQRGRNGQCAVELQRAAALFNPQLVDIINSLNSEIGSNVFMAANAFNMHMDFISNPQAYGFETSKIACCGQGPFNGIGLCTPVSNLCPNRDAYVFWDAFHPSERANRIIVQQILEGSNKYMHPMNLSTMMALDSART</sequence>
<dbReference type="PANTHER" id="PTHR45648">
    <property type="entry name" value="GDSL LIPASE/ACYLHYDROLASE FAMILY PROTEIN (AFU_ORTHOLOGUE AFUA_4G14700)"/>
    <property type="match status" value="1"/>
</dbReference>
<dbReference type="InterPro" id="IPR051058">
    <property type="entry name" value="GDSL_Est/Lipase"/>
</dbReference>
<keyword evidence="8" id="KW-1185">Reference proteome</keyword>
<evidence type="ECO:0000313" key="8">
    <source>
        <dbReference type="Proteomes" id="UP000583929"/>
    </source>
</evidence>
<name>A0A7J6DU51_CANSA</name>
<comment type="caution">
    <text evidence="5">The sequence shown here is derived from an EMBL/GenBank/DDBJ whole genome shotgun (WGS) entry which is preliminary data.</text>
</comment>
<protein>
    <recommendedName>
        <fullName evidence="9">GDSL esterase/lipase</fullName>
    </recommendedName>
</protein>
<keyword evidence="4" id="KW-0732">Signal</keyword>
<dbReference type="PANTHER" id="PTHR45648:SF167">
    <property type="entry name" value="GDSL ESTERASE_LIPASE LTL1"/>
    <property type="match status" value="1"/>
</dbReference>
<dbReference type="GO" id="GO:0016788">
    <property type="term" value="F:hydrolase activity, acting on ester bonds"/>
    <property type="evidence" value="ECO:0007669"/>
    <property type="project" value="InterPro"/>
</dbReference>
<reference evidence="7 8" key="1">
    <citation type="journal article" date="2020" name="bioRxiv">
        <title>Sequence and annotation of 42 cannabis genomes reveals extensive copy number variation in cannabinoid synthesis and pathogen resistance genes.</title>
        <authorList>
            <person name="Mckernan K.J."/>
            <person name="Helbert Y."/>
            <person name="Kane L.T."/>
            <person name="Ebling H."/>
            <person name="Zhang L."/>
            <person name="Liu B."/>
            <person name="Eaton Z."/>
            <person name="Mclaughlin S."/>
            <person name="Kingan S."/>
            <person name="Baybayan P."/>
            <person name="Concepcion G."/>
            <person name="Jordan M."/>
            <person name="Riva A."/>
            <person name="Barbazuk W."/>
            <person name="Harkins T."/>
        </authorList>
    </citation>
    <scope>NUCLEOTIDE SEQUENCE [LARGE SCALE GENOMIC DNA]</scope>
    <source>
        <strain evidence="7 8">cv. Jamaican Lion 4</strain>
        <strain evidence="5">Father</strain>
        <strain evidence="6">Mother</strain>
        <tissue evidence="5">Leaf</tissue>
    </source>
</reference>
<organism evidence="5 8">
    <name type="scientific">Cannabis sativa</name>
    <name type="common">Hemp</name>
    <name type="synonym">Marijuana</name>
    <dbReference type="NCBI Taxonomy" id="3483"/>
    <lineage>
        <taxon>Eukaryota</taxon>
        <taxon>Viridiplantae</taxon>
        <taxon>Streptophyta</taxon>
        <taxon>Embryophyta</taxon>
        <taxon>Tracheophyta</taxon>
        <taxon>Spermatophyta</taxon>
        <taxon>Magnoliopsida</taxon>
        <taxon>eudicotyledons</taxon>
        <taxon>Gunneridae</taxon>
        <taxon>Pentapetalae</taxon>
        <taxon>rosids</taxon>
        <taxon>fabids</taxon>
        <taxon>Rosales</taxon>
        <taxon>Cannabaceae</taxon>
        <taxon>Cannabis</taxon>
    </lineage>
</organism>
<comment type="similarity">
    <text evidence="1">Belongs to the 'GDSL' lipolytic enzyme family.</text>
</comment>
<accession>A0A7J6DU51</accession>
<evidence type="ECO:0000313" key="6">
    <source>
        <dbReference type="EMBL" id="KAF4392243.1"/>
    </source>
</evidence>
<dbReference type="Gene3D" id="3.40.50.1110">
    <property type="entry name" value="SGNH hydrolase"/>
    <property type="match status" value="2"/>
</dbReference>
<dbReference type="EMBL" id="JAATIP010000019">
    <property type="protein sequence ID" value="KAF4392243.1"/>
    <property type="molecule type" value="Genomic_DNA"/>
</dbReference>
<dbReference type="GO" id="GO:0016042">
    <property type="term" value="P:lipid catabolic process"/>
    <property type="evidence" value="ECO:0007669"/>
    <property type="project" value="UniProtKB-KW"/>
</dbReference>
<evidence type="ECO:0000256" key="3">
    <source>
        <dbReference type="ARBA" id="ARBA00022963"/>
    </source>
</evidence>
<dbReference type="EMBL" id="JAATIQ010000635">
    <property type="protein sequence ID" value="KAF4349526.1"/>
    <property type="molecule type" value="Genomic_DNA"/>
</dbReference>